<accession>A0A1W9HXC4</accession>
<keyword evidence="6 10" id="KW-0479">Metal-binding</keyword>
<protein>
    <recommendedName>
        <fullName evidence="5 10">Phosphoglycolate phosphatase</fullName>
        <shortName evidence="10">PGP</shortName>
        <shortName evidence="10">PGPase</shortName>
        <ecNumber evidence="5 10">3.1.3.18</ecNumber>
    </recommendedName>
</protein>
<reference evidence="11 12" key="1">
    <citation type="journal article" date="2017" name="Water Res.">
        <title>Comammox in drinking water systems.</title>
        <authorList>
            <person name="Wang Y."/>
            <person name="Ma L."/>
            <person name="Mao Y."/>
            <person name="Jiang X."/>
            <person name="Xia Y."/>
            <person name="Yu K."/>
            <person name="Li B."/>
            <person name="Zhang T."/>
        </authorList>
    </citation>
    <scope>NUCLEOTIDE SEQUENCE [LARGE SCALE GENOMIC DNA]</scope>
    <source>
        <strain evidence="11">SG_bin8</strain>
    </source>
</reference>
<dbReference type="InterPro" id="IPR036412">
    <property type="entry name" value="HAD-like_sf"/>
</dbReference>
<dbReference type="PANTHER" id="PTHR43434:SF1">
    <property type="entry name" value="PHOSPHOGLYCOLATE PHOSPHATASE"/>
    <property type="match status" value="1"/>
</dbReference>
<dbReference type="InterPro" id="IPR023214">
    <property type="entry name" value="HAD_sf"/>
</dbReference>
<evidence type="ECO:0000256" key="4">
    <source>
        <dbReference type="ARBA" id="ARBA00006171"/>
    </source>
</evidence>
<dbReference type="SFLD" id="SFLDG01129">
    <property type="entry name" value="C1.5:_HAD__Beta-PGM__Phosphata"/>
    <property type="match status" value="1"/>
</dbReference>
<dbReference type="HAMAP" id="MF_00495">
    <property type="entry name" value="GPH_hydrolase_bact"/>
    <property type="match status" value="1"/>
</dbReference>
<keyword evidence="7 10" id="KW-0378">Hydrolase</keyword>
<dbReference type="PANTHER" id="PTHR43434">
    <property type="entry name" value="PHOSPHOGLYCOLATE PHOSPHATASE"/>
    <property type="match status" value="1"/>
</dbReference>
<evidence type="ECO:0000313" key="11">
    <source>
        <dbReference type="EMBL" id="OQW52096.1"/>
    </source>
</evidence>
<dbReference type="SFLD" id="SFLDS00003">
    <property type="entry name" value="Haloacid_Dehalogenase"/>
    <property type="match status" value="1"/>
</dbReference>
<dbReference type="STRING" id="1827387.A4S15_09365"/>
<feature type="binding site" evidence="10">
    <location>
        <position position="172"/>
    </location>
    <ligand>
        <name>Mg(2+)</name>
        <dbReference type="ChEBI" id="CHEBI:18420"/>
    </ligand>
</feature>
<feature type="binding site" evidence="10">
    <location>
        <position position="12"/>
    </location>
    <ligand>
        <name>Mg(2+)</name>
        <dbReference type="ChEBI" id="CHEBI:18420"/>
    </ligand>
</feature>
<dbReference type="EMBL" id="LWDL01000016">
    <property type="protein sequence ID" value="OQW52096.1"/>
    <property type="molecule type" value="Genomic_DNA"/>
</dbReference>
<evidence type="ECO:0000256" key="9">
    <source>
        <dbReference type="ARBA" id="ARBA00023277"/>
    </source>
</evidence>
<organism evidence="11 12">
    <name type="scientific">Candidatus Raskinella chloraquaticus</name>
    <dbReference type="NCBI Taxonomy" id="1951219"/>
    <lineage>
        <taxon>Bacteria</taxon>
        <taxon>Pseudomonadati</taxon>
        <taxon>Pseudomonadota</taxon>
        <taxon>Alphaproteobacteria</taxon>
        <taxon>Hyphomicrobiales</taxon>
        <taxon>Phreatobacteraceae</taxon>
        <taxon>Candidatus Raskinella</taxon>
    </lineage>
</organism>
<comment type="function">
    <text evidence="10">Specifically catalyzes the dephosphorylation of 2-phosphoglycolate. Is involved in the dissimilation of the intracellular 2-phosphoglycolate formed during the DNA repair of 3'-phosphoglycolate ends, a major class of DNA lesions induced by oxidative stress.</text>
</comment>
<comment type="similarity">
    <text evidence="4 10">Belongs to the HAD-like hydrolase superfamily. CbbY/CbbZ/Gph/YieH family.</text>
</comment>
<proteinExistence type="inferred from homology"/>
<dbReference type="InterPro" id="IPR050155">
    <property type="entry name" value="HAD-like_hydrolase_sf"/>
</dbReference>
<evidence type="ECO:0000313" key="12">
    <source>
        <dbReference type="Proteomes" id="UP000192872"/>
    </source>
</evidence>
<gene>
    <name evidence="11" type="ORF">A4S15_09365</name>
</gene>
<dbReference type="GO" id="GO:0005975">
    <property type="term" value="P:carbohydrate metabolic process"/>
    <property type="evidence" value="ECO:0007669"/>
    <property type="project" value="InterPro"/>
</dbReference>
<dbReference type="GO" id="GO:0046872">
    <property type="term" value="F:metal ion binding"/>
    <property type="evidence" value="ECO:0007669"/>
    <property type="project" value="UniProtKB-KW"/>
</dbReference>
<dbReference type="PRINTS" id="PR00413">
    <property type="entry name" value="HADHALOGNASE"/>
</dbReference>
<dbReference type="Pfam" id="PF13419">
    <property type="entry name" value="HAD_2"/>
    <property type="match status" value="1"/>
</dbReference>
<evidence type="ECO:0000256" key="7">
    <source>
        <dbReference type="ARBA" id="ARBA00022801"/>
    </source>
</evidence>
<feature type="binding site" evidence="10">
    <location>
        <position position="10"/>
    </location>
    <ligand>
        <name>Mg(2+)</name>
        <dbReference type="ChEBI" id="CHEBI:18420"/>
    </ligand>
</feature>
<comment type="pathway">
    <text evidence="3 10">Organic acid metabolism; glycolate biosynthesis; glycolate from 2-phosphoglycolate: step 1/1.</text>
</comment>
<dbReference type="InterPro" id="IPR037512">
    <property type="entry name" value="PGPase_prok"/>
</dbReference>
<dbReference type="AlphaFoldDB" id="A0A1W9HXC4"/>
<sequence>MTPDWTAVFDLDGTLVDTIGDLVAALNHVLAAQDCPALSEDKARTMVGHGARALIIRGFAAAGRQVSDNDLVRLHGDFLSYYRDNLTRLSRPLPGLVEALDQLAASKWRLAVCTNKQEFYARKLLEELGLAQRFRVIVGSDTFSVQKPHPDVYLSTVSAAGGLRGRSVMIGDSKTDHDTARAAGVPSVLVTFGYCDVAVESLQPDALISSWPQLLPALARLAS</sequence>
<dbReference type="GO" id="GO:0006281">
    <property type="term" value="P:DNA repair"/>
    <property type="evidence" value="ECO:0007669"/>
    <property type="project" value="TreeGrafter"/>
</dbReference>
<dbReference type="UniPathway" id="UPA00865">
    <property type="reaction ID" value="UER00834"/>
</dbReference>
<comment type="catalytic activity">
    <reaction evidence="1 10">
        <text>2-phosphoglycolate + H2O = glycolate + phosphate</text>
        <dbReference type="Rhea" id="RHEA:14369"/>
        <dbReference type="ChEBI" id="CHEBI:15377"/>
        <dbReference type="ChEBI" id="CHEBI:29805"/>
        <dbReference type="ChEBI" id="CHEBI:43474"/>
        <dbReference type="ChEBI" id="CHEBI:58033"/>
        <dbReference type="EC" id="3.1.3.18"/>
    </reaction>
</comment>
<dbReference type="GO" id="GO:0046295">
    <property type="term" value="P:glycolate biosynthetic process"/>
    <property type="evidence" value="ECO:0007669"/>
    <property type="project" value="UniProtKB-UniRule"/>
</dbReference>
<dbReference type="Gene3D" id="1.10.150.240">
    <property type="entry name" value="Putative phosphatase, domain 2"/>
    <property type="match status" value="1"/>
</dbReference>
<dbReference type="InterPro" id="IPR041492">
    <property type="entry name" value="HAD_2"/>
</dbReference>
<evidence type="ECO:0000256" key="5">
    <source>
        <dbReference type="ARBA" id="ARBA00013078"/>
    </source>
</evidence>
<comment type="cofactor">
    <cofactor evidence="2 10">
        <name>Mg(2+)</name>
        <dbReference type="ChEBI" id="CHEBI:18420"/>
    </cofactor>
</comment>
<keyword evidence="9 10" id="KW-0119">Carbohydrate metabolism</keyword>
<keyword evidence="8 10" id="KW-0460">Magnesium</keyword>
<evidence type="ECO:0000256" key="2">
    <source>
        <dbReference type="ARBA" id="ARBA00001946"/>
    </source>
</evidence>
<dbReference type="EC" id="3.1.3.18" evidence="5 10"/>
<name>A0A1W9HXC4_9HYPH</name>
<dbReference type="Proteomes" id="UP000192872">
    <property type="component" value="Unassembled WGS sequence"/>
</dbReference>
<evidence type="ECO:0000256" key="3">
    <source>
        <dbReference type="ARBA" id="ARBA00004818"/>
    </source>
</evidence>
<comment type="caution">
    <text evidence="11">The sequence shown here is derived from an EMBL/GenBank/DDBJ whole genome shotgun (WGS) entry which is preliminary data.</text>
</comment>
<evidence type="ECO:0000256" key="8">
    <source>
        <dbReference type="ARBA" id="ARBA00022842"/>
    </source>
</evidence>
<dbReference type="GO" id="GO:0005829">
    <property type="term" value="C:cytosol"/>
    <property type="evidence" value="ECO:0007669"/>
    <property type="project" value="TreeGrafter"/>
</dbReference>
<dbReference type="SFLD" id="SFLDG01135">
    <property type="entry name" value="C1.5.6:_HAD__Beta-PGM__Phospha"/>
    <property type="match status" value="1"/>
</dbReference>
<evidence type="ECO:0000256" key="6">
    <source>
        <dbReference type="ARBA" id="ARBA00022723"/>
    </source>
</evidence>
<dbReference type="InterPro" id="IPR023198">
    <property type="entry name" value="PGP-like_dom2"/>
</dbReference>
<dbReference type="Gene3D" id="3.40.50.1000">
    <property type="entry name" value="HAD superfamily/HAD-like"/>
    <property type="match status" value="1"/>
</dbReference>
<evidence type="ECO:0000256" key="10">
    <source>
        <dbReference type="HAMAP-Rule" id="MF_00495"/>
    </source>
</evidence>
<dbReference type="SUPFAM" id="SSF56784">
    <property type="entry name" value="HAD-like"/>
    <property type="match status" value="1"/>
</dbReference>
<feature type="active site" description="Nucleophile" evidence="10">
    <location>
        <position position="10"/>
    </location>
</feature>
<dbReference type="InterPro" id="IPR006439">
    <property type="entry name" value="HAD-SF_hydro_IA"/>
</dbReference>
<dbReference type="GO" id="GO:0008967">
    <property type="term" value="F:phosphoglycolate phosphatase activity"/>
    <property type="evidence" value="ECO:0007669"/>
    <property type="project" value="UniProtKB-UniRule"/>
</dbReference>
<evidence type="ECO:0000256" key="1">
    <source>
        <dbReference type="ARBA" id="ARBA00000830"/>
    </source>
</evidence>
<dbReference type="NCBIfam" id="TIGR01549">
    <property type="entry name" value="HAD-SF-IA-v1"/>
    <property type="match status" value="1"/>
</dbReference>